<feature type="domain" description="NmrA-like" evidence="3">
    <location>
        <begin position="7"/>
        <end position="237"/>
    </location>
</feature>
<keyword evidence="5" id="KW-1185">Reference proteome</keyword>
<dbReference type="Gene3D" id="3.40.50.720">
    <property type="entry name" value="NAD(P)-binding Rossmann-like Domain"/>
    <property type="match status" value="1"/>
</dbReference>
<reference evidence="4 5" key="1">
    <citation type="submission" date="2013-03" db="EMBL/GenBank/DDBJ databases">
        <title>The Genome Sequence of Exophiala aquamarina CBS 119918.</title>
        <authorList>
            <consortium name="The Broad Institute Genomics Platform"/>
            <person name="Cuomo C."/>
            <person name="de Hoog S."/>
            <person name="Gorbushina A."/>
            <person name="Walker B."/>
            <person name="Young S.K."/>
            <person name="Zeng Q."/>
            <person name="Gargeya S."/>
            <person name="Fitzgerald M."/>
            <person name="Haas B."/>
            <person name="Abouelleil A."/>
            <person name="Allen A.W."/>
            <person name="Alvarado L."/>
            <person name="Arachchi H.M."/>
            <person name="Berlin A.M."/>
            <person name="Chapman S.B."/>
            <person name="Gainer-Dewar J."/>
            <person name="Goldberg J."/>
            <person name="Griggs A."/>
            <person name="Gujja S."/>
            <person name="Hansen M."/>
            <person name="Howarth C."/>
            <person name="Imamovic A."/>
            <person name="Ireland A."/>
            <person name="Larimer J."/>
            <person name="McCowan C."/>
            <person name="Murphy C."/>
            <person name="Pearson M."/>
            <person name="Poon T.W."/>
            <person name="Priest M."/>
            <person name="Roberts A."/>
            <person name="Saif S."/>
            <person name="Shea T."/>
            <person name="Sisk P."/>
            <person name="Sykes S."/>
            <person name="Wortman J."/>
            <person name="Nusbaum C."/>
            <person name="Birren B."/>
        </authorList>
    </citation>
    <scope>NUCLEOTIDE SEQUENCE [LARGE SCALE GENOMIC DNA]</scope>
    <source>
        <strain evidence="4 5">CBS 119918</strain>
    </source>
</reference>
<dbReference type="GO" id="GO:0016491">
    <property type="term" value="F:oxidoreductase activity"/>
    <property type="evidence" value="ECO:0007669"/>
    <property type="project" value="UniProtKB-KW"/>
</dbReference>
<evidence type="ECO:0000313" key="5">
    <source>
        <dbReference type="Proteomes" id="UP000027920"/>
    </source>
</evidence>
<dbReference type="AlphaFoldDB" id="A0A072NUP2"/>
<dbReference type="SUPFAM" id="SSF51735">
    <property type="entry name" value="NAD(P)-binding Rossmann-fold domains"/>
    <property type="match status" value="1"/>
</dbReference>
<dbReference type="InterPro" id="IPR045312">
    <property type="entry name" value="PCBER-like"/>
</dbReference>
<dbReference type="CDD" id="cd05259">
    <property type="entry name" value="PCBER_SDR_a"/>
    <property type="match status" value="1"/>
</dbReference>
<dbReference type="EMBL" id="AMGV01000025">
    <property type="protein sequence ID" value="KEF51311.1"/>
    <property type="molecule type" value="Genomic_DNA"/>
</dbReference>
<protein>
    <recommendedName>
        <fullName evidence="3">NmrA-like domain-containing protein</fullName>
    </recommendedName>
</protein>
<dbReference type="Proteomes" id="UP000027920">
    <property type="component" value="Unassembled WGS sequence"/>
</dbReference>
<gene>
    <name evidence="4" type="ORF">A1O9_12661</name>
</gene>
<evidence type="ECO:0000256" key="2">
    <source>
        <dbReference type="ARBA" id="ARBA00023002"/>
    </source>
</evidence>
<dbReference type="OrthoDB" id="9974981at2759"/>
<comment type="caution">
    <text evidence="4">The sequence shown here is derived from an EMBL/GenBank/DDBJ whole genome shotgun (WGS) entry which is preliminary data.</text>
</comment>
<dbReference type="RefSeq" id="XP_013253901.1">
    <property type="nucleotide sequence ID" value="XM_013398447.1"/>
</dbReference>
<evidence type="ECO:0000256" key="1">
    <source>
        <dbReference type="ARBA" id="ARBA00022857"/>
    </source>
</evidence>
<dbReference type="InterPro" id="IPR051609">
    <property type="entry name" value="NmrA/Isoflavone_reductase-like"/>
</dbReference>
<dbReference type="Pfam" id="PF05368">
    <property type="entry name" value="NmrA"/>
    <property type="match status" value="1"/>
</dbReference>
<keyword evidence="1" id="KW-0521">NADP</keyword>
<dbReference type="InterPro" id="IPR036291">
    <property type="entry name" value="NAD(P)-bd_dom_sf"/>
</dbReference>
<name>A0A072NUP2_9EURO</name>
<dbReference type="STRING" id="1182545.A0A072NUP2"/>
<dbReference type="HOGENOM" id="CLU_044876_3_3_1"/>
<dbReference type="InterPro" id="IPR008030">
    <property type="entry name" value="NmrA-like"/>
</dbReference>
<dbReference type="PANTHER" id="PTHR47706">
    <property type="entry name" value="NMRA-LIKE FAMILY PROTEIN"/>
    <property type="match status" value="1"/>
</dbReference>
<accession>A0A072NUP2</accession>
<evidence type="ECO:0000259" key="3">
    <source>
        <dbReference type="Pfam" id="PF05368"/>
    </source>
</evidence>
<dbReference type="VEuPathDB" id="FungiDB:A1O9_12661"/>
<evidence type="ECO:0000313" key="4">
    <source>
        <dbReference type="EMBL" id="KEF51311.1"/>
    </source>
</evidence>
<dbReference type="PANTHER" id="PTHR47706:SF9">
    <property type="entry name" value="NMRA-LIKE DOMAIN-CONTAINING PROTEIN-RELATED"/>
    <property type="match status" value="1"/>
</dbReference>
<dbReference type="GeneID" id="25287555"/>
<proteinExistence type="predicted"/>
<keyword evidence="2" id="KW-0560">Oxidoreductase</keyword>
<sequence length="302" mass="33121">MAEVTIKHVLVIGGGGNLGPEILHALQEDSTFTVSVLTRESSSSTSTYSADIRLFKVDDSYPATQLHDAFKGQDAIICALSLQSIDQQFKFIDCAVEAGVKVFVPAEFGGNKGAAKHGEKMPLHDTKDLVLEHLRKVEEHGLSWTAIATGPFIDWGLANGFLGFDITSQQAKIYGTGNEAWTGTTVKNIGVAVARLLHKPQDVKNRFIYIYSVRTSQNEILATMEAVTGSKWHVQHLEWDEEIPAGRRLLDSGNRAGVVPLILSYFFRNGMGADYVNDVEADNALLDLPTQHLEEIVREAVL</sequence>
<organism evidence="4 5">
    <name type="scientific">Exophiala aquamarina CBS 119918</name>
    <dbReference type="NCBI Taxonomy" id="1182545"/>
    <lineage>
        <taxon>Eukaryota</taxon>
        <taxon>Fungi</taxon>
        <taxon>Dikarya</taxon>
        <taxon>Ascomycota</taxon>
        <taxon>Pezizomycotina</taxon>
        <taxon>Eurotiomycetes</taxon>
        <taxon>Chaetothyriomycetidae</taxon>
        <taxon>Chaetothyriales</taxon>
        <taxon>Herpotrichiellaceae</taxon>
        <taxon>Exophiala</taxon>
    </lineage>
</organism>
<dbReference type="Gene3D" id="3.90.25.10">
    <property type="entry name" value="UDP-galactose 4-epimerase, domain 1"/>
    <property type="match status" value="1"/>
</dbReference>